<dbReference type="GO" id="GO:0000118">
    <property type="term" value="C:histone deacetylase complex"/>
    <property type="evidence" value="ECO:0007669"/>
    <property type="project" value="TreeGrafter"/>
</dbReference>
<dbReference type="GO" id="GO:0032454">
    <property type="term" value="F:histone H3K9 demethylase activity"/>
    <property type="evidence" value="ECO:0007669"/>
    <property type="project" value="InterPro"/>
</dbReference>
<comment type="similarity">
    <text evidence="2">Belongs to the JARID1 histone demethylase family.</text>
</comment>
<sequence length="134" mass="14613">METSLGKKLRENNLRGCCEEMEDDYPDNRPDYLHGGNPQPCSSSGDECQEIAREAKKVQIAKWVANIAANGGSILCPPAELGGCGRPGLELRRLFPEDWLTRLEAAATALKLFLPTSDVTLQCQMTSSTSRITG</sequence>
<dbReference type="GO" id="GO:0003712">
    <property type="term" value="F:transcription coregulator activity"/>
    <property type="evidence" value="ECO:0007669"/>
    <property type="project" value="TreeGrafter"/>
</dbReference>
<dbReference type="GO" id="GO:0046872">
    <property type="term" value="F:metal ion binding"/>
    <property type="evidence" value="ECO:0007669"/>
    <property type="project" value="UniProtKB-KW"/>
</dbReference>
<evidence type="ECO:0000256" key="2">
    <source>
        <dbReference type="ARBA" id="ARBA00006801"/>
    </source>
</evidence>
<dbReference type="ExpressionAtlas" id="M8BQP2">
    <property type="expression patterns" value="baseline"/>
</dbReference>
<evidence type="ECO:0000256" key="4">
    <source>
        <dbReference type="ARBA" id="ARBA00023242"/>
    </source>
</evidence>
<dbReference type="PANTHER" id="PTHR12549">
    <property type="entry name" value="JMJC DOMAIN-CONTAINING HISTONE DEMETHYLATION PROTEIN"/>
    <property type="match status" value="1"/>
</dbReference>
<dbReference type="EnsemblPlants" id="EMT24289">
    <property type="protein sequence ID" value="EMT24289"/>
    <property type="gene ID" value="F775_13476"/>
</dbReference>
<protein>
    <submittedName>
        <fullName evidence="5">Uncharacterized protein</fullName>
    </submittedName>
</protein>
<dbReference type="InterPro" id="IPR045109">
    <property type="entry name" value="LSDs-like"/>
</dbReference>
<evidence type="ECO:0000313" key="5">
    <source>
        <dbReference type="EnsemblPlants" id="EMT24289"/>
    </source>
</evidence>
<dbReference type="GO" id="GO:0006357">
    <property type="term" value="P:regulation of transcription by RNA polymerase II"/>
    <property type="evidence" value="ECO:0007669"/>
    <property type="project" value="TreeGrafter"/>
</dbReference>
<evidence type="ECO:0000256" key="3">
    <source>
        <dbReference type="ARBA" id="ARBA00022723"/>
    </source>
</evidence>
<evidence type="ECO:0000256" key="1">
    <source>
        <dbReference type="ARBA" id="ARBA00004123"/>
    </source>
</evidence>
<keyword evidence="3" id="KW-0479">Metal-binding</keyword>
<comment type="subcellular location">
    <subcellularLocation>
        <location evidence="1">Nucleus</location>
    </subcellularLocation>
</comment>
<organism evidence="5">
    <name type="scientific">Aegilops tauschii</name>
    <name type="common">Tausch's goatgrass</name>
    <name type="synonym">Aegilops squarrosa</name>
    <dbReference type="NCBI Taxonomy" id="37682"/>
    <lineage>
        <taxon>Eukaryota</taxon>
        <taxon>Viridiplantae</taxon>
        <taxon>Streptophyta</taxon>
        <taxon>Embryophyta</taxon>
        <taxon>Tracheophyta</taxon>
        <taxon>Spermatophyta</taxon>
        <taxon>Magnoliopsida</taxon>
        <taxon>Liliopsida</taxon>
        <taxon>Poales</taxon>
        <taxon>Poaceae</taxon>
        <taxon>BOP clade</taxon>
        <taxon>Pooideae</taxon>
        <taxon>Triticodae</taxon>
        <taxon>Triticeae</taxon>
        <taxon>Triticinae</taxon>
        <taxon>Aegilops</taxon>
    </lineage>
</organism>
<accession>M8BQP2</accession>
<dbReference type="GO" id="GO:0000785">
    <property type="term" value="C:chromatin"/>
    <property type="evidence" value="ECO:0007669"/>
    <property type="project" value="TreeGrafter"/>
</dbReference>
<dbReference type="AlphaFoldDB" id="M8BQP2"/>
<reference evidence="5" key="1">
    <citation type="submission" date="2015-06" db="UniProtKB">
        <authorList>
            <consortium name="EnsemblPlants"/>
        </authorList>
    </citation>
    <scope>IDENTIFICATION</scope>
</reference>
<dbReference type="GO" id="GO:0031490">
    <property type="term" value="F:chromatin DNA binding"/>
    <property type="evidence" value="ECO:0007669"/>
    <property type="project" value="TreeGrafter"/>
</dbReference>
<keyword evidence="4" id="KW-0539">Nucleus</keyword>
<proteinExistence type="inferred from homology"/>
<dbReference type="PANTHER" id="PTHR12549:SF51">
    <property type="entry name" value="JMJC DOMAIN-CONTAINING PROTEIN"/>
    <property type="match status" value="1"/>
</dbReference>
<name>M8BQP2_AEGTA</name>